<gene>
    <name evidence="2" type="ORF">GW7_15985</name>
</gene>
<dbReference type="EMBL" id="JH168368">
    <property type="protein sequence ID" value="EHB03978.1"/>
    <property type="molecule type" value="Genomic_DNA"/>
</dbReference>
<feature type="region of interest" description="Disordered" evidence="1">
    <location>
        <begin position="126"/>
        <end position="226"/>
    </location>
</feature>
<evidence type="ECO:0000313" key="2">
    <source>
        <dbReference type="EMBL" id="EHB03978.1"/>
    </source>
</evidence>
<sequence>MYTSVLKLSRSSVFPGAPSTAGRWNAPVKRADEQHPTASEYKAQFLGGACSRRLVSVAGEQTREASRARHRHRHQPEPLADVLGGRAGPYPTGASGRLQGGPGPSARKLPQRHCHLLLPCRCKPHATESRDPRGPGHFGSLPATARNTKRSPREAAKHGLAGPAATANARLQKANGHPASPSAPAPPRRRYPIMFLRAATDAWDWPQAGPARDQHSRAARRDLSVT</sequence>
<evidence type="ECO:0000313" key="3">
    <source>
        <dbReference type="Proteomes" id="UP000006813"/>
    </source>
</evidence>
<evidence type="ECO:0000256" key="1">
    <source>
        <dbReference type="SAM" id="MobiDB-lite"/>
    </source>
</evidence>
<name>G5B3W7_HETGA</name>
<organism evidence="2 3">
    <name type="scientific">Heterocephalus glaber</name>
    <name type="common">Naked mole rat</name>
    <dbReference type="NCBI Taxonomy" id="10181"/>
    <lineage>
        <taxon>Eukaryota</taxon>
        <taxon>Metazoa</taxon>
        <taxon>Chordata</taxon>
        <taxon>Craniata</taxon>
        <taxon>Vertebrata</taxon>
        <taxon>Euteleostomi</taxon>
        <taxon>Mammalia</taxon>
        <taxon>Eutheria</taxon>
        <taxon>Euarchontoglires</taxon>
        <taxon>Glires</taxon>
        <taxon>Rodentia</taxon>
        <taxon>Hystricomorpha</taxon>
        <taxon>Bathyergidae</taxon>
        <taxon>Heterocephalus</taxon>
    </lineage>
</organism>
<proteinExistence type="predicted"/>
<reference evidence="2 3" key="1">
    <citation type="journal article" date="2011" name="Nature">
        <title>Genome sequencing reveals insights into physiology and longevity of the naked mole rat.</title>
        <authorList>
            <person name="Kim E.B."/>
            <person name="Fang X."/>
            <person name="Fushan A.A."/>
            <person name="Huang Z."/>
            <person name="Lobanov A.V."/>
            <person name="Han L."/>
            <person name="Marino S.M."/>
            <person name="Sun X."/>
            <person name="Turanov A.A."/>
            <person name="Yang P."/>
            <person name="Yim S.H."/>
            <person name="Zhao X."/>
            <person name="Kasaikina M.V."/>
            <person name="Stoletzki N."/>
            <person name="Peng C."/>
            <person name="Polak P."/>
            <person name="Xiong Z."/>
            <person name="Kiezun A."/>
            <person name="Zhu Y."/>
            <person name="Chen Y."/>
            <person name="Kryukov G.V."/>
            <person name="Zhang Q."/>
            <person name="Peshkin L."/>
            <person name="Yang L."/>
            <person name="Bronson R.T."/>
            <person name="Buffenstein R."/>
            <person name="Wang B."/>
            <person name="Han C."/>
            <person name="Li Q."/>
            <person name="Chen L."/>
            <person name="Zhao W."/>
            <person name="Sunyaev S.R."/>
            <person name="Park T.J."/>
            <person name="Zhang G."/>
            <person name="Wang J."/>
            <person name="Gladyshev V.N."/>
        </authorList>
    </citation>
    <scope>NUCLEOTIDE SEQUENCE [LARGE SCALE GENOMIC DNA]</scope>
</reference>
<feature type="region of interest" description="Disordered" evidence="1">
    <location>
        <begin position="65"/>
        <end position="109"/>
    </location>
</feature>
<accession>G5B3W7</accession>
<dbReference type="Proteomes" id="UP000006813">
    <property type="component" value="Unassembled WGS sequence"/>
</dbReference>
<feature type="compositionally biased region" description="Basic and acidic residues" evidence="1">
    <location>
        <begin position="212"/>
        <end position="226"/>
    </location>
</feature>
<protein>
    <submittedName>
        <fullName evidence="2">Uncharacterized protein</fullName>
    </submittedName>
</protein>
<dbReference type="AlphaFoldDB" id="G5B3W7"/>
<dbReference type="InParanoid" id="G5B3W7"/>